<dbReference type="Proteomes" id="UP001484535">
    <property type="component" value="Unassembled WGS sequence"/>
</dbReference>
<dbReference type="SUPFAM" id="SSF48452">
    <property type="entry name" value="TPR-like"/>
    <property type="match status" value="1"/>
</dbReference>
<comment type="caution">
    <text evidence="2">The sequence shown here is derived from an EMBL/GenBank/DDBJ whole genome shotgun (WGS) entry which is preliminary data.</text>
</comment>
<dbReference type="RefSeq" id="WP_346784405.1">
    <property type="nucleotide sequence ID" value="NZ_JBDLBR010000002.1"/>
</dbReference>
<protein>
    <recommendedName>
        <fullName evidence="4">DUF1570 domain-containing protein</fullName>
    </recommendedName>
</protein>
<keyword evidence="3" id="KW-1185">Reference proteome</keyword>
<organism evidence="2 3">
    <name type="scientific">Aurantiacibacter flavus</name>
    <dbReference type="NCBI Taxonomy" id="3145232"/>
    <lineage>
        <taxon>Bacteria</taxon>
        <taxon>Pseudomonadati</taxon>
        <taxon>Pseudomonadota</taxon>
        <taxon>Alphaproteobacteria</taxon>
        <taxon>Sphingomonadales</taxon>
        <taxon>Erythrobacteraceae</taxon>
        <taxon>Aurantiacibacter</taxon>
    </lineage>
</organism>
<dbReference type="Gene3D" id="1.25.40.10">
    <property type="entry name" value="Tetratricopeptide repeat domain"/>
    <property type="match status" value="1"/>
</dbReference>
<name>A0ABV0CWB3_9SPHN</name>
<accession>A0ABV0CWB3</accession>
<proteinExistence type="predicted"/>
<reference evidence="2 3" key="1">
    <citation type="submission" date="2024-05" db="EMBL/GenBank/DDBJ databases">
        <authorList>
            <person name="Park S."/>
        </authorList>
    </citation>
    <scope>NUCLEOTIDE SEQUENCE [LARGE SCALE GENOMIC DNA]</scope>
    <source>
        <strain evidence="2 3">DGU5</strain>
    </source>
</reference>
<dbReference type="EMBL" id="JBDLBR010000002">
    <property type="protein sequence ID" value="MEN7536957.1"/>
    <property type="molecule type" value="Genomic_DNA"/>
</dbReference>
<keyword evidence="1" id="KW-0732">Signal</keyword>
<sequence length="514" mass="56219">MHRLIAALCCIALITTPAQARWRKAESEHFVIYADDSARDLERFGNMLERFHQALEFITGRTTETPSPSNRVTIYAVGSSADMRRLAGDKKIAGFYSARAGGSVAFVQDAYPTSGELPFSAVVVLHEYAHYFASIATRFPQPPWMSEGSAEFFASARFPSDGRVEIGRPAMHRAGDLFYAVDVPIRELLDADLYAQRTSTRHDAFYGRSWLLFHYLNLSGERPDELRAYTDALSNGMGALAAAEHAFGDLDQLESDLDSYLQRRRLTMLNLRASMVEPGAVTVSELSDGMDEVLPLQIVSKRGVTREQAVELLPEMRAVAASYPDDAGVLAALAEAELDAGNDAEAIAAADAAITADPSVVNAYVQKGYALFNLAADASANKREEAYHAAMAPFSALNAREPDHPLPLIHFYRSLQKRGKEPTELARQALERASQLAPFDRSLALEVAAMLASEGRIALARTLAAPLAFDPHGGKLGKLAQFFMNATKDAEEAAPFHWMPPLMIDEPEVEPEPA</sequence>
<feature type="signal peptide" evidence="1">
    <location>
        <begin position="1"/>
        <end position="20"/>
    </location>
</feature>
<evidence type="ECO:0000256" key="1">
    <source>
        <dbReference type="SAM" id="SignalP"/>
    </source>
</evidence>
<evidence type="ECO:0000313" key="2">
    <source>
        <dbReference type="EMBL" id="MEN7536957.1"/>
    </source>
</evidence>
<feature type="chain" id="PRO_5045413686" description="DUF1570 domain-containing protein" evidence="1">
    <location>
        <begin position="21"/>
        <end position="514"/>
    </location>
</feature>
<gene>
    <name evidence="2" type="ORF">ABDJ38_07205</name>
</gene>
<evidence type="ECO:0000313" key="3">
    <source>
        <dbReference type="Proteomes" id="UP001484535"/>
    </source>
</evidence>
<evidence type="ECO:0008006" key="4">
    <source>
        <dbReference type="Google" id="ProtNLM"/>
    </source>
</evidence>
<dbReference type="InterPro" id="IPR011990">
    <property type="entry name" value="TPR-like_helical_dom_sf"/>
</dbReference>